<evidence type="ECO:0000313" key="10">
    <source>
        <dbReference type="EMBL" id="ADQ41973.1"/>
    </source>
</evidence>
<dbReference type="InterPro" id="IPR052216">
    <property type="entry name" value="CRISPR_Csm3_endoribonuclease"/>
</dbReference>
<evidence type="ECO:0000256" key="7">
    <source>
        <dbReference type="ARBA" id="ARBA00023118"/>
    </source>
</evidence>
<dbReference type="EMBL" id="CP002326">
    <property type="protein sequence ID" value="ADQ41973.1"/>
    <property type="molecule type" value="Genomic_DNA"/>
</dbReference>
<dbReference type="InterPro" id="IPR013412">
    <property type="entry name" value="CRISPR-assoc_RAMP_Csm3"/>
</dbReference>
<gene>
    <name evidence="10" type="ordered locus">Calkr_2548</name>
</gene>
<sequence length="275" mass="30551">MDVILKGKYIIKCKIKAVTGLHIGEGNNSIEIGGIDNSVVKDAEGKPYIPGSSLKGKMRALMEFAEGKVKDNLLIVSVKRSGKPEICIHMCEDIDCPVCGLFGRNHGKHVTKEEFIRNPNAEGKDFSDAVIPTRLIVRDAKLIESSITDEMKENLDLEWTEVKFENNIDRITSKANPRQSERVPAGAEFSAEFVVNRYEVDGSDDGQRYLSKFIKAMKLLEDDYLGGQGSRGNGKVKFVDIEIVYKDSSDYEKDSSDLKPIAKADSLDQLKLSTN</sequence>
<organism evidence="10 11">
    <name type="scientific">Caldicellulosiruptor acetigenus (strain ATCC 700853 / DSM 12137 / I77R1B)</name>
    <name type="common">Caldicellulosiruptor kristjanssonii</name>
    <dbReference type="NCBI Taxonomy" id="632335"/>
    <lineage>
        <taxon>Bacteria</taxon>
        <taxon>Bacillati</taxon>
        <taxon>Bacillota</taxon>
        <taxon>Bacillota incertae sedis</taxon>
        <taxon>Caldicellulosiruptorales</taxon>
        <taxon>Caldicellulosiruptoraceae</taxon>
        <taxon>Caldicellulosiruptor</taxon>
    </lineage>
</organism>
<keyword evidence="6" id="KW-0694">RNA-binding</keyword>
<evidence type="ECO:0000256" key="6">
    <source>
        <dbReference type="ARBA" id="ARBA00022884"/>
    </source>
</evidence>
<evidence type="ECO:0000313" key="11">
    <source>
        <dbReference type="Proteomes" id="UP000009256"/>
    </source>
</evidence>
<accession>E4S8J1</accession>
<dbReference type="PANTHER" id="PTHR35579">
    <property type="entry name" value="CRISPR SYSTEM CMS ENDORIBONUCLEASE CSM3"/>
    <property type="match status" value="1"/>
</dbReference>
<dbReference type="OrthoDB" id="1063910at2"/>
<dbReference type="STRING" id="632335.Calkr_2548"/>
<evidence type="ECO:0000256" key="5">
    <source>
        <dbReference type="ARBA" id="ARBA00022801"/>
    </source>
</evidence>
<comment type="similarity">
    <text evidence="1">Belongs to the CRISPR-associated Csm3 family.</text>
</comment>
<dbReference type="RefSeq" id="WP_013433684.1">
    <property type="nucleotide sequence ID" value="NC_014721.1"/>
</dbReference>
<dbReference type="Pfam" id="PF03787">
    <property type="entry name" value="RAMPs"/>
    <property type="match status" value="1"/>
</dbReference>
<dbReference type="GO" id="GO:0004519">
    <property type="term" value="F:endonuclease activity"/>
    <property type="evidence" value="ECO:0007669"/>
    <property type="project" value="UniProtKB-KW"/>
</dbReference>
<dbReference type="InterPro" id="IPR005537">
    <property type="entry name" value="RAMP_III_fam"/>
</dbReference>
<dbReference type="eggNOG" id="COG1337">
    <property type="taxonomic scope" value="Bacteria"/>
</dbReference>
<name>E4S8J1_CALA7</name>
<keyword evidence="11" id="KW-1185">Reference proteome</keyword>
<evidence type="ECO:0000256" key="4">
    <source>
        <dbReference type="ARBA" id="ARBA00022759"/>
    </source>
</evidence>
<dbReference type="GO" id="GO:0003723">
    <property type="term" value="F:RNA binding"/>
    <property type="evidence" value="ECO:0007669"/>
    <property type="project" value="UniProtKB-KW"/>
</dbReference>
<dbReference type="NCBIfam" id="TIGR02582">
    <property type="entry name" value="cas7_TM1809"/>
    <property type="match status" value="1"/>
</dbReference>
<evidence type="ECO:0000259" key="9">
    <source>
        <dbReference type="Pfam" id="PF03787"/>
    </source>
</evidence>
<feature type="domain" description="CRISPR type III-associated protein" evidence="9">
    <location>
        <begin position="14"/>
        <end position="237"/>
    </location>
</feature>
<keyword evidence="4" id="KW-0255">Endonuclease</keyword>
<keyword evidence="5" id="KW-0378">Hydrolase</keyword>
<keyword evidence="3" id="KW-0540">Nuclease</keyword>
<evidence type="ECO:0000256" key="1">
    <source>
        <dbReference type="ARBA" id="ARBA00006342"/>
    </source>
</evidence>
<evidence type="ECO:0000256" key="8">
    <source>
        <dbReference type="ARBA" id="ARBA00033183"/>
    </source>
</evidence>
<reference key="1">
    <citation type="submission" date="2010-11" db="EMBL/GenBank/DDBJ databases">
        <title>Complete sequence of chromosome of Caldicellulosiruptor kristjanssonii 177R1B.</title>
        <authorList>
            <consortium name="US DOE Joint Genome Institute"/>
            <person name="Lucas S."/>
            <person name="Copeland A."/>
            <person name="Lapidus A."/>
            <person name="Cheng J.-F."/>
            <person name="Bruce D."/>
            <person name="Goodwin L."/>
            <person name="Pitluck S."/>
            <person name="Davenport K."/>
            <person name="Detter J.C."/>
            <person name="Han C."/>
            <person name="Tapia R."/>
            <person name="Land M."/>
            <person name="Hauser L."/>
            <person name="Jeffries C."/>
            <person name="Kyrpides N."/>
            <person name="Ivanova N."/>
            <person name="Mikhailova N."/>
            <person name="Blumer-Schuette S.E."/>
            <person name="Kelly R.M."/>
            <person name="Woyke T."/>
        </authorList>
    </citation>
    <scope>NUCLEOTIDE SEQUENCE</scope>
    <source>
        <strain>177R1B</strain>
    </source>
</reference>
<reference evidence="10 11" key="2">
    <citation type="journal article" date="2011" name="J. Bacteriol.">
        <title>Complete genome sequences for the anaerobic, extremely thermophilic plant biomass-degrading bacteria Caldicellulosiruptor hydrothermalis, Caldicellulosiruptor kristjanssonii, Caldicellulosiruptor kronotskyensis, Caldicellulosiruptor owensenis, and Caldicellulosiruptor lactoaceticus.</title>
        <authorList>
            <person name="Blumer-Schuette S.E."/>
            <person name="Ozdemir I."/>
            <person name="Mistry D."/>
            <person name="Lucas S."/>
            <person name="Lapidus A."/>
            <person name="Cheng J.F."/>
            <person name="Goodwin L.A."/>
            <person name="Pitluck S."/>
            <person name="Land M.L."/>
            <person name="Hauser L.J."/>
            <person name="Woyke T."/>
            <person name="Mikhailova N."/>
            <person name="Pati A."/>
            <person name="Kyrpides N.C."/>
            <person name="Ivanova N."/>
            <person name="Detter J.C."/>
            <person name="Walston-Davenport K."/>
            <person name="Han S."/>
            <person name="Adams M.W."/>
            <person name="Kelly R.M."/>
        </authorList>
    </citation>
    <scope>NUCLEOTIDE SEQUENCE [LARGE SCALE GENOMIC DNA]</scope>
    <source>
        <strain evidence="11">ATCC 700853 / DSM 12137 / I77R1B</strain>
    </source>
</reference>
<dbReference type="AlphaFoldDB" id="E4S8J1"/>
<proteinExistence type="inferred from homology"/>
<dbReference type="KEGG" id="cki:Calkr_2548"/>
<protein>
    <recommendedName>
        <fullName evidence="2">CRISPR system Cms endoribonuclease Csm3</fullName>
    </recommendedName>
    <alternativeName>
        <fullName evidence="8">CRISPR type III A-associated RAMP protein Csm3</fullName>
    </alternativeName>
</protein>
<dbReference type="PANTHER" id="PTHR35579:SF3">
    <property type="entry name" value="CRISPR SYSTEM CMS ENDORIBONUCLEASE CSM3"/>
    <property type="match status" value="1"/>
</dbReference>
<dbReference type="HOGENOM" id="CLU_067743_0_0_9"/>
<keyword evidence="7" id="KW-0051">Antiviral defense</keyword>
<dbReference type="GO" id="GO:0016787">
    <property type="term" value="F:hydrolase activity"/>
    <property type="evidence" value="ECO:0007669"/>
    <property type="project" value="UniProtKB-KW"/>
</dbReference>
<dbReference type="GO" id="GO:0051607">
    <property type="term" value="P:defense response to virus"/>
    <property type="evidence" value="ECO:0007669"/>
    <property type="project" value="UniProtKB-KW"/>
</dbReference>
<evidence type="ECO:0000256" key="2">
    <source>
        <dbReference type="ARBA" id="ARBA00022150"/>
    </source>
</evidence>
<dbReference type="Proteomes" id="UP000009256">
    <property type="component" value="Chromosome"/>
</dbReference>
<evidence type="ECO:0000256" key="3">
    <source>
        <dbReference type="ARBA" id="ARBA00022722"/>
    </source>
</evidence>